<accession>A0A9W9JT73</accession>
<feature type="compositionally biased region" description="Pro residues" evidence="1">
    <location>
        <begin position="523"/>
        <end position="533"/>
    </location>
</feature>
<dbReference type="Proteomes" id="UP001149165">
    <property type="component" value="Unassembled WGS sequence"/>
</dbReference>
<reference evidence="2" key="2">
    <citation type="journal article" date="2023" name="IMA Fungus">
        <title>Comparative genomic study of the Penicillium genus elucidates a diverse pangenome and 15 lateral gene transfer events.</title>
        <authorList>
            <person name="Petersen C."/>
            <person name="Sorensen T."/>
            <person name="Nielsen M.R."/>
            <person name="Sondergaard T.E."/>
            <person name="Sorensen J.L."/>
            <person name="Fitzpatrick D.A."/>
            <person name="Frisvad J.C."/>
            <person name="Nielsen K.L."/>
        </authorList>
    </citation>
    <scope>NUCLEOTIDE SEQUENCE</scope>
    <source>
        <strain evidence="2">IBT 30069</strain>
    </source>
</reference>
<feature type="compositionally biased region" description="Acidic residues" evidence="1">
    <location>
        <begin position="467"/>
        <end position="489"/>
    </location>
</feature>
<evidence type="ECO:0000313" key="2">
    <source>
        <dbReference type="EMBL" id="KAJ5080956.1"/>
    </source>
</evidence>
<feature type="region of interest" description="Disordered" evidence="1">
    <location>
        <begin position="374"/>
        <end position="395"/>
    </location>
</feature>
<comment type="caution">
    <text evidence="2">The sequence shown here is derived from an EMBL/GenBank/DDBJ whole genome shotgun (WGS) entry which is preliminary data.</text>
</comment>
<proteinExistence type="predicted"/>
<evidence type="ECO:0000313" key="3">
    <source>
        <dbReference type="Proteomes" id="UP001149165"/>
    </source>
</evidence>
<reference evidence="2" key="1">
    <citation type="submission" date="2022-11" db="EMBL/GenBank/DDBJ databases">
        <authorList>
            <person name="Petersen C."/>
        </authorList>
    </citation>
    <scope>NUCLEOTIDE SEQUENCE</scope>
    <source>
        <strain evidence="2">IBT 30069</strain>
    </source>
</reference>
<evidence type="ECO:0000256" key="1">
    <source>
        <dbReference type="SAM" id="MobiDB-lite"/>
    </source>
</evidence>
<feature type="compositionally biased region" description="Basic residues" evidence="1">
    <location>
        <begin position="374"/>
        <end position="384"/>
    </location>
</feature>
<dbReference type="EMBL" id="JAPQKH010000012">
    <property type="protein sequence ID" value="KAJ5080956.1"/>
    <property type="molecule type" value="Genomic_DNA"/>
</dbReference>
<feature type="region of interest" description="Disordered" evidence="1">
    <location>
        <begin position="46"/>
        <end position="68"/>
    </location>
</feature>
<sequence>MPENYDHPPASSRRPSLPSEGSSPNIPPLPPSYRRTLWNHLVDQHSQREPATLEGVESSRQPVDDDSDLDNILSEVRFGGFTHRLLDQLLNQNQSGETPRDNHPPARPRDRLIYLRNLIHSESHRTDTDATIRALETLNREIEDHYIDQARIGNMTFMQAQAALDTHRRMFGVENPRGSRNSFVEHLIQNPPSTVSPANLEPRPPSNRTLRRRSFRPELRESLPTPSLMPQTSQSGRDRDRDRDRRLKRRKLDADDNREGSRGFNYGHQGQVVPGALKMEIASCDGGMYDPDGDCAFPDNVLRNDQSVYRTKADRCNLVLRHKDEAPFCLKKIVIKGPRSGFDLQLQEGMVFVSMSSDEALARTSQYQIQYSNRRHRRQHHRRMGMQPSQEYLTGSRGPLQSLERTVLVGPDSNLALTNEVAERSTHDPQSEFRVTTDYDETAEENLFVHREEDNLLPSVAELERVNEDDDLLSDTDDESPSDDDDEDNTMSSFASRHQFVSPRRAGSMRRQAPLPSQRRRPPPSFVDPPPATNLPGSSLSLSTPNTDVLVPYARFFIERDKSMVSIKFDPPPSGRFILIKLWSPRSGTNIDIQSIVAHGYAGPRFFPSGGFR</sequence>
<dbReference type="OrthoDB" id="2351940at2759"/>
<keyword evidence="3" id="KW-1185">Reference proteome</keyword>
<feature type="compositionally biased region" description="Polar residues" evidence="1">
    <location>
        <begin position="224"/>
        <end position="235"/>
    </location>
</feature>
<gene>
    <name evidence="2" type="ORF">N7456_013666</name>
</gene>
<feature type="compositionally biased region" description="Low complexity" evidence="1">
    <location>
        <begin position="8"/>
        <end position="19"/>
    </location>
</feature>
<feature type="region of interest" description="Disordered" evidence="1">
    <location>
        <begin position="465"/>
        <end position="544"/>
    </location>
</feature>
<name>A0A9W9JT73_9EURO</name>
<protein>
    <submittedName>
        <fullName evidence="2">Uncharacterized protein</fullName>
    </submittedName>
</protein>
<feature type="region of interest" description="Disordered" evidence="1">
    <location>
        <begin position="1"/>
        <end position="34"/>
    </location>
</feature>
<feature type="compositionally biased region" description="Basic and acidic residues" evidence="1">
    <location>
        <begin position="236"/>
        <end position="245"/>
    </location>
</feature>
<dbReference type="AlphaFoldDB" id="A0A9W9JT73"/>
<organism evidence="2 3">
    <name type="scientific">Penicillium angulare</name>
    <dbReference type="NCBI Taxonomy" id="116970"/>
    <lineage>
        <taxon>Eukaryota</taxon>
        <taxon>Fungi</taxon>
        <taxon>Dikarya</taxon>
        <taxon>Ascomycota</taxon>
        <taxon>Pezizomycotina</taxon>
        <taxon>Eurotiomycetes</taxon>
        <taxon>Eurotiomycetidae</taxon>
        <taxon>Eurotiales</taxon>
        <taxon>Aspergillaceae</taxon>
        <taxon>Penicillium</taxon>
    </lineage>
</organism>
<feature type="compositionally biased region" description="Polar residues" evidence="1">
    <location>
        <begin position="535"/>
        <end position="544"/>
    </location>
</feature>
<feature type="compositionally biased region" description="Basic and acidic residues" evidence="1">
    <location>
        <begin position="252"/>
        <end position="261"/>
    </location>
</feature>
<feature type="region of interest" description="Disordered" evidence="1">
    <location>
        <begin position="189"/>
        <end position="267"/>
    </location>
</feature>